<dbReference type="InterPro" id="IPR020846">
    <property type="entry name" value="MFS_dom"/>
</dbReference>
<evidence type="ECO:0000256" key="3">
    <source>
        <dbReference type="SAM" id="Phobius"/>
    </source>
</evidence>
<feature type="compositionally biased region" description="Acidic residues" evidence="2">
    <location>
        <begin position="20"/>
        <end position="30"/>
    </location>
</feature>
<dbReference type="InterPro" id="IPR036259">
    <property type="entry name" value="MFS_trans_sf"/>
</dbReference>
<feature type="transmembrane region" description="Helical" evidence="3">
    <location>
        <begin position="384"/>
        <end position="404"/>
    </location>
</feature>
<feature type="transmembrane region" description="Helical" evidence="3">
    <location>
        <begin position="220"/>
        <end position="239"/>
    </location>
</feature>
<dbReference type="GO" id="GO:0016020">
    <property type="term" value="C:membrane"/>
    <property type="evidence" value="ECO:0007669"/>
    <property type="project" value="UniProtKB-SubCell"/>
</dbReference>
<feature type="transmembrane region" description="Helical" evidence="3">
    <location>
        <begin position="449"/>
        <end position="469"/>
    </location>
</feature>
<reference evidence="5" key="1">
    <citation type="submission" date="2023-08" db="EMBL/GenBank/DDBJ databases">
        <authorList>
            <person name="Alioto T."/>
            <person name="Alioto T."/>
            <person name="Gomez Garrido J."/>
        </authorList>
    </citation>
    <scope>NUCLEOTIDE SEQUENCE</scope>
</reference>
<gene>
    <name evidence="5" type="ORF">OCTVUL_1B019848</name>
</gene>
<feature type="transmembrane region" description="Helical" evidence="3">
    <location>
        <begin position="475"/>
        <end position="496"/>
    </location>
</feature>
<evidence type="ECO:0000256" key="2">
    <source>
        <dbReference type="SAM" id="MobiDB-lite"/>
    </source>
</evidence>
<feature type="transmembrane region" description="Helical" evidence="3">
    <location>
        <begin position="97"/>
        <end position="120"/>
    </location>
</feature>
<dbReference type="InterPro" id="IPR011701">
    <property type="entry name" value="MFS"/>
</dbReference>
<keyword evidence="3" id="KW-1133">Transmembrane helix</keyword>
<dbReference type="PANTHER" id="PTHR11360">
    <property type="entry name" value="MONOCARBOXYLATE TRANSPORTER"/>
    <property type="match status" value="1"/>
</dbReference>
<protein>
    <submittedName>
        <fullName evidence="5">Monocarboxylate transporter 6</fullName>
    </submittedName>
</protein>
<accession>A0AA36BUW1</accession>
<feature type="transmembrane region" description="Helical" evidence="3">
    <location>
        <begin position="319"/>
        <end position="340"/>
    </location>
</feature>
<feature type="transmembrane region" description="Helical" evidence="3">
    <location>
        <begin position="162"/>
        <end position="181"/>
    </location>
</feature>
<dbReference type="PANTHER" id="PTHR11360:SF303">
    <property type="entry name" value="MAJOR FACILITATOR SUPERFAMILY (MFS) PROFILE DOMAIN-CONTAINING PROTEIN"/>
    <property type="match status" value="1"/>
</dbReference>
<evidence type="ECO:0000313" key="6">
    <source>
        <dbReference type="Proteomes" id="UP001162480"/>
    </source>
</evidence>
<feature type="domain" description="Major facilitator superfamily (MFS) profile" evidence="4">
    <location>
        <begin position="97"/>
        <end position="498"/>
    </location>
</feature>
<dbReference type="SUPFAM" id="SSF103473">
    <property type="entry name" value="MFS general substrate transporter"/>
    <property type="match status" value="1"/>
</dbReference>
<dbReference type="AlphaFoldDB" id="A0AA36BUW1"/>
<evidence type="ECO:0000259" key="4">
    <source>
        <dbReference type="PROSITE" id="PS50850"/>
    </source>
</evidence>
<comment type="subcellular location">
    <subcellularLocation>
        <location evidence="1">Membrane</location>
        <topology evidence="1">Multi-pass membrane protein</topology>
    </subcellularLocation>
</comment>
<feature type="transmembrane region" description="Helical" evidence="3">
    <location>
        <begin position="132"/>
        <end position="155"/>
    </location>
</feature>
<feature type="transmembrane region" description="Helical" evidence="3">
    <location>
        <begin position="251"/>
        <end position="271"/>
    </location>
</feature>
<dbReference type="Pfam" id="PF07690">
    <property type="entry name" value="MFS_1"/>
    <property type="match status" value="1"/>
</dbReference>
<keyword evidence="6" id="KW-1185">Reference proteome</keyword>
<dbReference type="Proteomes" id="UP001162480">
    <property type="component" value="Chromosome 24"/>
</dbReference>
<sequence length="519" mass="56594">MVNEKFPENSWSDNPADAEQFSDEGGEDDANENHTSSWSPYEDPYQRPSQVSQKLIPNHSLTTSKISFLASLDDVCEIDKEKQQNIKKGFSLFEGMLLVMMSLNLFMMMGFLGCMGLFYIELLDEFHLTRSIASMVVSVPWGFAFGSGILTGLLINRFPCGLIIVFGSLMMSSGIIASSFASNIISLIVTLGIFSGIGGSFIFISSFIGTGLYFGQRGSYAIAIVSVSVPLGFLLYPLLATVLISEFTWRGAMLILGAISLNSVPFGIIIWRAKLRLKSEETVLDVKASSIDNFGSVLSIHKNDITMKLCKDIFADKKFWVFLLGITLLFSLVTLIFNQLTDFCIELGYKSVASMALTFFNIPSFFGRVSCSLLLRFTRITTPVVFAVTLTLFGLTVSLVSVAYNFQSIIAIITIAGFFQGPATGIYTCVIIEIIGFQRAAMAQGVTDTTYGLATILVGYIAGLISEVTRSYKNGFLLFGILAAASGVILCVYLVVSKCRSGSDQSESTTDPNVKPVHV</sequence>
<evidence type="ECO:0000256" key="1">
    <source>
        <dbReference type="ARBA" id="ARBA00004141"/>
    </source>
</evidence>
<feature type="region of interest" description="Disordered" evidence="2">
    <location>
        <begin position="1"/>
        <end position="46"/>
    </location>
</feature>
<feature type="transmembrane region" description="Helical" evidence="3">
    <location>
        <begin position="187"/>
        <end position="208"/>
    </location>
</feature>
<evidence type="ECO:0000313" key="5">
    <source>
        <dbReference type="EMBL" id="CAI9740201.1"/>
    </source>
</evidence>
<keyword evidence="3" id="KW-0812">Transmembrane</keyword>
<proteinExistence type="predicted"/>
<feature type="transmembrane region" description="Helical" evidence="3">
    <location>
        <begin position="352"/>
        <end position="377"/>
    </location>
</feature>
<name>A0AA36BUW1_OCTVU</name>
<feature type="transmembrane region" description="Helical" evidence="3">
    <location>
        <begin position="410"/>
        <end position="437"/>
    </location>
</feature>
<dbReference type="GO" id="GO:0008028">
    <property type="term" value="F:monocarboxylic acid transmembrane transporter activity"/>
    <property type="evidence" value="ECO:0007669"/>
    <property type="project" value="TreeGrafter"/>
</dbReference>
<dbReference type="EMBL" id="OX597837">
    <property type="protein sequence ID" value="CAI9740201.1"/>
    <property type="molecule type" value="Genomic_DNA"/>
</dbReference>
<organism evidence="5 6">
    <name type="scientific">Octopus vulgaris</name>
    <name type="common">Common octopus</name>
    <dbReference type="NCBI Taxonomy" id="6645"/>
    <lineage>
        <taxon>Eukaryota</taxon>
        <taxon>Metazoa</taxon>
        <taxon>Spiralia</taxon>
        <taxon>Lophotrochozoa</taxon>
        <taxon>Mollusca</taxon>
        <taxon>Cephalopoda</taxon>
        <taxon>Coleoidea</taxon>
        <taxon>Octopodiformes</taxon>
        <taxon>Octopoda</taxon>
        <taxon>Incirrata</taxon>
        <taxon>Octopodidae</taxon>
        <taxon>Octopus</taxon>
    </lineage>
</organism>
<dbReference type="Gene3D" id="1.20.1250.20">
    <property type="entry name" value="MFS general substrate transporter like domains"/>
    <property type="match status" value="1"/>
</dbReference>
<dbReference type="PROSITE" id="PS50850">
    <property type="entry name" value="MFS"/>
    <property type="match status" value="1"/>
</dbReference>
<dbReference type="InterPro" id="IPR050327">
    <property type="entry name" value="Proton-linked_MCT"/>
</dbReference>
<keyword evidence="3" id="KW-0472">Membrane</keyword>